<feature type="domain" description="NFACT RNA-binding" evidence="6">
    <location>
        <begin position="450"/>
        <end position="539"/>
    </location>
</feature>
<evidence type="ECO:0000256" key="1">
    <source>
        <dbReference type="ARBA" id="ARBA00022555"/>
    </source>
</evidence>
<comment type="similarity">
    <text evidence="5">Belongs to the NEMF family.</text>
</comment>
<dbReference type="Pfam" id="PF05833">
    <property type="entry name" value="NFACT_N"/>
    <property type="match status" value="1"/>
</dbReference>
<keyword evidence="1 5" id="KW-0820">tRNA-binding</keyword>
<keyword evidence="5" id="KW-0175">Coiled coil</keyword>
<gene>
    <name evidence="5" type="primary">rqcH</name>
    <name evidence="7" type="ORF">J2S00_000334</name>
</gene>
<evidence type="ECO:0000256" key="4">
    <source>
        <dbReference type="ARBA" id="ARBA00022917"/>
    </source>
</evidence>
<evidence type="ECO:0000313" key="8">
    <source>
        <dbReference type="Proteomes" id="UP001232445"/>
    </source>
</evidence>
<comment type="caution">
    <text evidence="7">The sequence shown here is derived from an EMBL/GenBank/DDBJ whole genome shotgun (WGS) entry which is preliminary data.</text>
</comment>
<organism evidence="7 8">
    <name type="scientific">Caldalkalibacillus uzonensis</name>
    <dbReference type="NCBI Taxonomy" id="353224"/>
    <lineage>
        <taxon>Bacteria</taxon>
        <taxon>Bacillati</taxon>
        <taxon>Bacillota</taxon>
        <taxon>Bacilli</taxon>
        <taxon>Bacillales</taxon>
        <taxon>Bacillaceae</taxon>
        <taxon>Caldalkalibacillus</taxon>
    </lineage>
</organism>
<protein>
    <recommendedName>
        <fullName evidence="5">Rqc2 homolog RqcH</fullName>
        <shortName evidence="5">RqcH</shortName>
    </recommendedName>
</protein>
<comment type="function">
    <text evidence="5">Key component of the ribosome quality control system (RQC), a ribosome-associated complex that mediates the extraction of incompletely synthesized nascent chains from stalled ribosomes and their subsequent degradation. RqcH recruits Ala-charged tRNA, and with RqcP directs the elongation of stalled nascent chains on 50S ribosomal subunits, leading to non-templated C-terminal alanine extensions (Ala tail). The Ala tail promotes nascent chain degradation. May add between 1 and at least 8 Ala residues. Binds to stalled 50S ribosomal subunits.</text>
</comment>
<dbReference type="Gene3D" id="1.10.8.50">
    <property type="match status" value="1"/>
</dbReference>
<dbReference type="Gene3D" id="3.40.970.40">
    <property type="entry name" value="fibrinogen binding protein from staphylococcus aureus domain like"/>
    <property type="match status" value="1"/>
</dbReference>
<dbReference type="Pfam" id="PF05670">
    <property type="entry name" value="NFACT-R_1"/>
    <property type="match status" value="1"/>
</dbReference>
<evidence type="ECO:0000256" key="2">
    <source>
        <dbReference type="ARBA" id="ARBA00022730"/>
    </source>
</evidence>
<keyword evidence="4 5" id="KW-0648">Protein biosynthesis</keyword>
<dbReference type="PANTHER" id="PTHR15239:SF6">
    <property type="entry name" value="RIBOSOME QUALITY CONTROL COMPLEX SUBUNIT NEMF"/>
    <property type="match status" value="1"/>
</dbReference>
<evidence type="ECO:0000256" key="3">
    <source>
        <dbReference type="ARBA" id="ARBA00022884"/>
    </source>
</evidence>
<dbReference type="InterPro" id="IPR008532">
    <property type="entry name" value="NFACT_RNA-bd"/>
</dbReference>
<keyword evidence="8" id="KW-1185">Reference proteome</keyword>
<dbReference type="EMBL" id="JAUSUQ010000001">
    <property type="protein sequence ID" value="MDQ0337564.1"/>
    <property type="molecule type" value="Genomic_DNA"/>
</dbReference>
<dbReference type="InterPro" id="IPR051608">
    <property type="entry name" value="RQC_Subunit_NEMF"/>
</dbReference>
<evidence type="ECO:0000313" key="7">
    <source>
        <dbReference type="EMBL" id="MDQ0337564.1"/>
    </source>
</evidence>
<name>A0ABU0CNU7_9BACI</name>
<comment type="subunit">
    <text evidence="5">Associates with stalled 50S ribosomal subunits. Binds to RqcP.</text>
</comment>
<evidence type="ECO:0000256" key="5">
    <source>
        <dbReference type="HAMAP-Rule" id="MF_00844"/>
    </source>
</evidence>
<sequence>MAFDGMMIYALLQEMRSLESGRITKIYQPFERDIVLYIRAQGTNHRLLLSANPTYPRLHLTAEQLPNPEQAPMFCMVLRKYLEGGIIERIHQPEAERIVWIDVRSKNEIGDTYMKRLIIEVMGRHSNLILMDPETGKIIDSINHLSPSVNQYRVVLPGRPYVSPPEQDKENPFKVTKELFLRKLDFNQGKIDRQIVQHFNGISPLLAKEIVYQAGLPRQDQLWESFNRLIKRIKTGHYDPVIVDTDQKTFFYLFPLTHVKGQVTHYQTISRMLDAYFTEKARKDRLKQTANDLIKRLKTEITKNQKKQAKLEQTLEESEQADTYRLFGELLTAYMHQVERGTTEVEVVNYYDEQGKTVTIPLDPELAPNENAQRYFKKYNKAKAAREMAAEQLTKTKEEIAYLETLLHQLEQASWSDIEEIREEMVEQGYIRERGKHRKKRKQELPKPETFYSSEGIPILVGRNNKQNDYLTTRLASSHDTWLHTKDIPGSHVIIRRQQFNETTLLEAASLAAYFSKARDSSQVPVDYTLVKHVRKPKGAKPGFVIYDQHKTIFVTPQEELVRKLKTKT</sequence>
<dbReference type="PANTHER" id="PTHR15239">
    <property type="entry name" value="NUCLEAR EXPORT MEDIATOR FACTOR NEMF"/>
    <property type="match status" value="1"/>
</dbReference>
<dbReference type="InterPro" id="IPR043682">
    <property type="entry name" value="RqcH_bacterial"/>
</dbReference>
<reference evidence="7 8" key="1">
    <citation type="submission" date="2023-07" db="EMBL/GenBank/DDBJ databases">
        <title>Genomic Encyclopedia of Type Strains, Phase IV (KMG-IV): sequencing the most valuable type-strain genomes for metagenomic binning, comparative biology and taxonomic classification.</title>
        <authorList>
            <person name="Goeker M."/>
        </authorList>
    </citation>
    <scope>NUCLEOTIDE SEQUENCE [LARGE SCALE GENOMIC DNA]</scope>
    <source>
        <strain evidence="7 8">DSM 17740</strain>
    </source>
</reference>
<proteinExistence type="inferred from homology"/>
<evidence type="ECO:0000259" key="6">
    <source>
        <dbReference type="Pfam" id="PF05670"/>
    </source>
</evidence>
<keyword evidence="2 5" id="KW-0699">rRNA-binding</keyword>
<dbReference type="Gene3D" id="2.30.310.10">
    <property type="entry name" value="ibrinogen binding protein from staphylococcus aureus domain"/>
    <property type="match status" value="1"/>
</dbReference>
<dbReference type="HAMAP" id="MF_00844_B">
    <property type="entry name" value="RqcH_B"/>
    <property type="match status" value="1"/>
</dbReference>
<dbReference type="Proteomes" id="UP001232445">
    <property type="component" value="Unassembled WGS sequence"/>
</dbReference>
<feature type="coiled-coil region" evidence="5">
    <location>
        <begin position="379"/>
        <end position="413"/>
    </location>
</feature>
<keyword evidence="3 5" id="KW-0694">RNA-binding</keyword>
<feature type="coiled-coil region" evidence="5">
    <location>
        <begin position="287"/>
        <end position="321"/>
    </location>
</feature>
<dbReference type="RefSeq" id="WP_307334773.1">
    <property type="nucleotide sequence ID" value="NZ_JAUSUQ010000001.1"/>
</dbReference>
<accession>A0ABU0CNU7</accession>